<dbReference type="EMBL" id="CH474044">
    <property type="protein sequence ID" value="EDL75265.1"/>
    <property type="molecule type" value="Genomic_DNA"/>
</dbReference>
<sequence>MKIIQWFRDGKENTSVKRRVRQDFMTRAKLPLLTWKTVKSLSHAHLQGR</sequence>
<dbReference type="Proteomes" id="UP000234681">
    <property type="component" value="Chromosome 9"/>
</dbReference>
<name>A6KFG2_RAT</name>
<dbReference type="AlphaFoldDB" id="A6KFG2"/>
<proteinExistence type="predicted"/>
<evidence type="ECO:0000313" key="2">
    <source>
        <dbReference type="Proteomes" id="UP000234681"/>
    </source>
</evidence>
<accession>A6KFG2</accession>
<feature type="non-terminal residue" evidence="1">
    <location>
        <position position="49"/>
    </location>
</feature>
<protein>
    <submittedName>
        <fullName evidence="1">RCG24984</fullName>
    </submittedName>
</protein>
<gene>
    <name evidence="1" type="ORF">rCG_24984</name>
</gene>
<reference evidence="1 2" key="1">
    <citation type="submission" date="2005-09" db="EMBL/GenBank/DDBJ databases">
        <authorList>
            <person name="Mural R.J."/>
            <person name="Li P.W."/>
            <person name="Adams M.D."/>
            <person name="Amanatides P.G."/>
            <person name="Baden-Tillson H."/>
            <person name="Barnstead M."/>
            <person name="Chin S.H."/>
            <person name="Dew I."/>
            <person name="Evans C.A."/>
            <person name="Ferriera S."/>
            <person name="Flanigan M."/>
            <person name="Fosler C."/>
            <person name="Glodek A."/>
            <person name="Gu Z."/>
            <person name="Holt R.A."/>
            <person name="Jennings D."/>
            <person name="Kraft C.L."/>
            <person name="Lu F."/>
            <person name="Nguyen T."/>
            <person name="Nusskern D.R."/>
            <person name="Pfannkoch C.M."/>
            <person name="Sitter C."/>
            <person name="Sutton G.G."/>
            <person name="Venter J.C."/>
            <person name="Wang Z."/>
            <person name="Woodage T."/>
            <person name="Zheng X.H."/>
            <person name="Zhong F."/>
        </authorList>
    </citation>
    <scope>NUCLEOTIDE SEQUENCE [LARGE SCALE GENOMIC DNA]</scope>
    <source>
        <strain>BN</strain>
        <strain evidence="2">Sprague-Dawley</strain>
    </source>
</reference>
<organism evidence="1 2">
    <name type="scientific">Rattus norvegicus</name>
    <name type="common">Rat</name>
    <dbReference type="NCBI Taxonomy" id="10116"/>
    <lineage>
        <taxon>Eukaryota</taxon>
        <taxon>Metazoa</taxon>
        <taxon>Chordata</taxon>
        <taxon>Craniata</taxon>
        <taxon>Vertebrata</taxon>
        <taxon>Euteleostomi</taxon>
        <taxon>Mammalia</taxon>
        <taxon>Eutheria</taxon>
        <taxon>Euarchontoglires</taxon>
        <taxon>Glires</taxon>
        <taxon>Rodentia</taxon>
        <taxon>Myomorpha</taxon>
        <taxon>Muroidea</taxon>
        <taxon>Muridae</taxon>
        <taxon>Murinae</taxon>
        <taxon>Rattus</taxon>
    </lineage>
</organism>
<evidence type="ECO:0000313" key="1">
    <source>
        <dbReference type="EMBL" id="EDL75265.1"/>
    </source>
</evidence>